<dbReference type="PANTHER" id="PTHR23509">
    <property type="entry name" value="PA-PL1 PHOSPHOLIPASE FAMILY"/>
    <property type="match status" value="1"/>
</dbReference>
<gene>
    <name evidence="4" type="ORF">V9T40_003811</name>
</gene>
<evidence type="ECO:0000313" key="4">
    <source>
        <dbReference type="EMBL" id="KAK7603812.1"/>
    </source>
</evidence>
<dbReference type="GO" id="GO:0004620">
    <property type="term" value="F:phospholipase activity"/>
    <property type="evidence" value="ECO:0007669"/>
    <property type="project" value="TreeGrafter"/>
</dbReference>
<dbReference type="PROSITE" id="PS51043">
    <property type="entry name" value="DDHD"/>
    <property type="match status" value="1"/>
</dbReference>
<dbReference type="Pfam" id="PF23464">
    <property type="entry name" value="WWE_3"/>
    <property type="match status" value="1"/>
</dbReference>
<feature type="compositionally biased region" description="Polar residues" evidence="2">
    <location>
        <begin position="872"/>
        <end position="892"/>
    </location>
</feature>
<dbReference type="InterPro" id="IPR004177">
    <property type="entry name" value="DDHD_dom"/>
</dbReference>
<dbReference type="GO" id="GO:0046872">
    <property type="term" value="F:metal ion binding"/>
    <property type="evidence" value="ECO:0007669"/>
    <property type="project" value="InterPro"/>
</dbReference>
<dbReference type="Pfam" id="PF02825">
    <property type="entry name" value="WWE"/>
    <property type="match status" value="1"/>
</dbReference>
<dbReference type="EMBL" id="JBBCAQ010000006">
    <property type="protein sequence ID" value="KAK7603812.1"/>
    <property type="molecule type" value="Genomic_DNA"/>
</dbReference>
<reference evidence="4 5" key="1">
    <citation type="submission" date="2024-03" db="EMBL/GenBank/DDBJ databases">
        <title>Adaptation during the transition from Ophiocordyceps entomopathogen to insect associate is accompanied by gene loss and intensified selection.</title>
        <authorList>
            <person name="Ward C.M."/>
            <person name="Onetto C.A."/>
            <person name="Borneman A.R."/>
        </authorList>
    </citation>
    <scope>NUCLEOTIDE SEQUENCE [LARGE SCALE GENOMIC DNA]</scope>
    <source>
        <strain evidence="4">AWRI1</strain>
        <tissue evidence="4">Single Adult Female</tissue>
    </source>
</reference>
<protein>
    <recommendedName>
        <fullName evidence="3">DDHD domain-containing protein</fullName>
    </recommendedName>
</protein>
<dbReference type="Proteomes" id="UP001367676">
    <property type="component" value="Unassembled WGS sequence"/>
</dbReference>
<evidence type="ECO:0000259" key="3">
    <source>
        <dbReference type="PROSITE" id="PS51043"/>
    </source>
</evidence>
<feature type="region of interest" description="Disordered" evidence="2">
    <location>
        <begin position="145"/>
        <end position="164"/>
    </location>
</feature>
<evidence type="ECO:0000313" key="5">
    <source>
        <dbReference type="Proteomes" id="UP001367676"/>
    </source>
</evidence>
<dbReference type="InterPro" id="IPR004170">
    <property type="entry name" value="WWE_dom"/>
</dbReference>
<feature type="compositionally biased region" description="Low complexity" evidence="2">
    <location>
        <begin position="224"/>
        <end position="238"/>
    </location>
</feature>
<dbReference type="Pfam" id="PF02862">
    <property type="entry name" value="DDHD"/>
    <property type="match status" value="1"/>
</dbReference>
<evidence type="ECO:0000256" key="2">
    <source>
        <dbReference type="SAM" id="MobiDB-lite"/>
    </source>
</evidence>
<keyword evidence="5" id="KW-1185">Reference proteome</keyword>
<dbReference type="SMART" id="SM01127">
    <property type="entry name" value="DDHD"/>
    <property type="match status" value="1"/>
</dbReference>
<dbReference type="GO" id="GO:0030134">
    <property type="term" value="C:COPII-coated ER to Golgi transport vesicle"/>
    <property type="evidence" value="ECO:0007669"/>
    <property type="project" value="TreeGrafter"/>
</dbReference>
<evidence type="ECO:0000256" key="1">
    <source>
        <dbReference type="ARBA" id="ARBA00038464"/>
    </source>
</evidence>
<feature type="region of interest" description="Disordered" evidence="2">
    <location>
        <begin position="217"/>
        <end position="243"/>
    </location>
</feature>
<proteinExistence type="inferred from homology"/>
<dbReference type="InterPro" id="IPR058055">
    <property type="entry name" value="PA-PLA1"/>
</dbReference>
<dbReference type="PANTHER" id="PTHR23509:SF10">
    <property type="entry name" value="LD21067P"/>
    <property type="match status" value="1"/>
</dbReference>
<feature type="compositionally biased region" description="Pro residues" evidence="2">
    <location>
        <begin position="145"/>
        <end position="158"/>
    </location>
</feature>
<feature type="domain" description="DDHD" evidence="3">
    <location>
        <begin position="644"/>
        <end position="850"/>
    </location>
</feature>
<dbReference type="AlphaFoldDB" id="A0AAN9YAG2"/>
<organism evidence="4 5">
    <name type="scientific">Parthenolecanium corni</name>
    <dbReference type="NCBI Taxonomy" id="536013"/>
    <lineage>
        <taxon>Eukaryota</taxon>
        <taxon>Metazoa</taxon>
        <taxon>Ecdysozoa</taxon>
        <taxon>Arthropoda</taxon>
        <taxon>Hexapoda</taxon>
        <taxon>Insecta</taxon>
        <taxon>Pterygota</taxon>
        <taxon>Neoptera</taxon>
        <taxon>Paraneoptera</taxon>
        <taxon>Hemiptera</taxon>
        <taxon>Sternorrhyncha</taxon>
        <taxon>Coccoidea</taxon>
        <taxon>Coccidae</taxon>
        <taxon>Parthenolecanium</taxon>
    </lineage>
</organism>
<dbReference type="InterPro" id="IPR057825">
    <property type="entry name" value="WWE_SEC23-DDH2"/>
</dbReference>
<comment type="similarity">
    <text evidence="1">Belongs to the PA-PLA1 family.</text>
</comment>
<name>A0AAN9YAG2_9HEMI</name>
<feature type="region of interest" description="Disordered" evidence="2">
    <location>
        <begin position="868"/>
        <end position="909"/>
    </location>
</feature>
<accession>A0AAN9YAG2</accession>
<comment type="caution">
    <text evidence="4">The sequence shown here is derived from an EMBL/GenBank/DDBJ whole genome shotgun (WGS) entry which is preliminary data.</text>
</comment>
<sequence length="909" mass="100645">MLRVTFASAENTEIDNFLGQETNPTPSLASSNSIVNENLSSNTVEESVPLVVPSSTDSNSASQVLDSFVDYAALATPLDNSAPSENPVVTSWPTANPVASTPFFNPVHFQQSQPSAATKPPIFSHFVANSPTASTANVSPFINPAAPPSTTPAAPPSTTPIGSNTSYRLGNLKRLTYAPVPGLSSSSTSNVNQNFVPFTSAAASTVTSPATFVPPAATTMSSLGQPGSTGPYSTPTTQNVPSTSYKVEKPSLYRPVYHHWFYRRDIEKNSFYNRGEPEIRSIWKPFSMADSLALESAFSLPTLNEDTVVATDGARYDVNIVKREKIAVYWEEKESVVRRCSWFSKGPADSYFVPYEENVAAKLEEEFKIGMETGEWNRKIDLGNEEVIMHHSSLITHQIKCVNLTIEVAADSSIPSPLKPKVVKRGGFDDFDIDDGEPEKVDHLMFLVHGIGQFCDLKFRTIIEVVDEFRSISLQLTQSHFQESCELGEVNRIEILPVSWHKALHGDETGIDKRVKNITLPSVPRMRDFANDTILDVLFYTSPVFCQVIISAVASEMNRLYSLFRKRNPHFQGKVSVGGHSLGSLILFDLLSNQPTTPCEPEQNIAEDLADEFTERLGTATRRVSVITLGKAGTGQPLIKYPRVHFHPRFFFAFGSPIACFVATRSNEILGEDFRFPTCKGFFNIFHPYDPIAYRVEPIVIPSLSNVKPVQISHHKGRKRMHLELKDTVSHVGQRLIDTMKNTWNMVYHLAVNKSVDAAESVIHQEISQVLQTSEALANRPINPNLVPTEPMNETTNVKVGCLNEGKRIDYVLQEAPVEYFNEYLFALASHLCYWTSRDSMLLVLKEIYGDMGVCTDNQLPQTILPFDITDGQRSSNPSRDPTPVSSTSLPVEQNVPPGPPPTFGFVRK</sequence>